<evidence type="ECO:0000313" key="2">
    <source>
        <dbReference type="EMBL" id="PSV97091.1"/>
    </source>
</evidence>
<dbReference type="Gene3D" id="3.90.1520.10">
    <property type="entry name" value="H-NOX domain"/>
    <property type="match status" value="1"/>
</dbReference>
<sequence length="179" mass="20260">MKGIIFTEFITIVETQFGLEISQKMFDHANDAGVYTAVGSYDHRQLIKLIMSLSHITNIPAQELQQTYGRLVFPSLLQALPIPDIESDDTFSFIEKVERHIHIEVKKLYPDVTPPKFTFSNQTQSTMILDYHSARCMGYVCMGVLEGCANYFNQSLTIAMQPMNASQSHVRFSLTLTGD</sequence>
<feature type="domain" description="Heme NO-binding" evidence="1">
    <location>
        <begin position="2"/>
        <end position="159"/>
    </location>
</feature>
<dbReference type="InterPro" id="IPR024096">
    <property type="entry name" value="NO_sig/Golgi_transp_ligand-bd"/>
</dbReference>
<dbReference type="RefSeq" id="WP_045036757.1">
    <property type="nucleotide sequence ID" value="NZ_CAMQYU010000016.1"/>
</dbReference>
<keyword evidence="4" id="KW-1185">Reference proteome</keyword>
<accession>A0A0D8P9Q7</accession>
<proteinExistence type="predicted"/>
<dbReference type="OrthoDB" id="7266652at2"/>
<dbReference type="STRING" id="56192.UB38_01525"/>
<dbReference type="AlphaFoldDB" id="A0A0D8P9Q7"/>
<name>A0A0D8P9Q7_9GAMM</name>
<dbReference type="EMBL" id="PYLW01000008">
    <property type="protein sequence ID" value="PSV97091.1"/>
    <property type="molecule type" value="Genomic_DNA"/>
</dbReference>
<dbReference type="GO" id="GO:0020037">
    <property type="term" value="F:heme binding"/>
    <property type="evidence" value="ECO:0007669"/>
    <property type="project" value="InterPro"/>
</dbReference>
<comment type="caution">
    <text evidence="2">The sequence shown here is derived from an EMBL/GenBank/DDBJ whole genome shotgun (WGS) entry which is preliminary data.</text>
</comment>
<organism evidence="2 5">
    <name type="scientific">Photobacterium iliopiscarium</name>
    <dbReference type="NCBI Taxonomy" id="56192"/>
    <lineage>
        <taxon>Bacteria</taxon>
        <taxon>Pseudomonadati</taxon>
        <taxon>Pseudomonadota</taxon>
        <taxon>Gammaproteobacteria</taxon>
        <taxon>Vibrionales</taxon>
        <taxon>Vibrionaceae</taxon>
        <taxon>Photobacterium</taxon>
    </lineage>
</organism>
<dbReference type="SUPFAM" id="SSF111126">
    <property type="entry name" value="Ligand-binding domain in the NO signalling and Golgi transport"/>
    <property type="match status" value="1"/>
</dbReference>
<evidence type="ECO:0000313" key="4">
    <source>
        <dbReference type="Proteomes" id="UP000241190"/>
    </source>
</evidence>
<gene>
    <name evidence="2" type="ORF">C9I88_09880</name>
    <name evidence="3" type="ORF">C9J52_09370</name>
</gene>
<dbReference type="Proteomes" id="UP000241190">
    <property type="component" value="Unassembled WGS sequence"/>
</dbReference>
<dbReference type="InterPro" id="IPR011644">
    <property type="entry name" value="Heme_NO-bd"/>
</dbReference>
<reference evidence="2 5" key="1">
    <citation type="submission" date="2018-01" db="EMBL/GenBank/DDBJ databases">
        <title>Whole genome sequencing of Histamine producing bacteria.</title>
        <authorList>
            <person name="Butler K."/>
        </authorList>
    </citation>
    <scope>NUCLEOTIDE SEQUENCE [LARGE SCALE GENOMIC DNA]</scope>
    <source>
        <strain evidence="3 4">ATCC 51761</strain>
        <strain evidence="2 5">NCIMB 13481</strain>
    </source>
</reference>
<dbReference type="GeneID" id="93548744"/>
<protein>
    <submittedName>
        <fullName evidence="2">Guanylate cyclase</fullName>
    </submittedName>
</protein>
<evidence type="ECO:0000313" key="3">
    <source>
        <dbReference type="EMBL" id="PSW96628.1"/>
    </source>
</evidence>
<evidence type="ECO:0000259" key="1">
    <source>
        <dbReference type="Pfam" id="PF07700"/>
    </source>
</evidence>
<dbReference type="Pfam" id="PF07700">
    <property type="entry name" value="HNOB"/>
    <property type="match status" value="1"/>
</dbReference>
<dbReference type="InterPro" id="IPR038158">
    <property type="entry name" value="H-NOX_domain_sf"/>
</dbReference>
<evidence type="ECO:0000313" key="5">
    <source>
        <dbReference type="Proteomes" id="UP000241954"/>
    </source>
</evidence>
<dbReference type="Proteomes" id="UP000241954">
    <property type="component" value="Unassembled WGS sequence"/>
</dbReference>
<dbReference type="EMBL" id="PYOP01000012">
    <property type="protein sequence ID" value="PSW96628.1"/>
    <property type="molecule type" value="Genomic_DNA"/>
</dbReference>